<keyword evidence="3" id="KW-1185">Reference proteome</keyword>
<gene>
    <name evidence="2" type="ORF">ACFQE0_02770</name>
</gene>
<evidence type="ECO:0000313" key="2">
    <source>
        <dbReference type="EMBL" id="MFC6788640.1"/>
    </source>
</evidence>
<organism evidence="2 3">
    <name type="scientific">Methylobacterium komagatae</name>
    <dbReference type="NCBI Taxonomy" id="374425"/>
    <lineage>
        <taxon>Bacteria</taxon>
        <taxon>Pseudomonadati</taxon>
        <taxon>Pseudomonadota</taxon>
        <taxon>Alphaproteobacteria</taxon>
        <taxon>Hyphomicrobiales</taxon>
        <taxon>Methylobacteriaceae</taxon>
        <taxon>Methylobacterium</taxon>
    </lineage>
</organism>
<dbReference type="RefSeq" id="WP_378966853.1">
    <property type="nucleotide sequence ID" value="NZ_JBHSWN010000001.1"/>
</dbReference>
<dbReference type="Proteomes" id="UP001596292">
    <property type="component" value="Unassembled WGS sequence"/>
</dbReference>
<accession>A0ABW2BGE4</accession>
<name>A0ABW2BGE4_9HYPH</name>
<reference evidence="3" key="1">
    <citation type="journal article" date="2019" name="Int. J. Syst. Evol. Microbiol.">
        <title>The Global Catalogue of Microorganisms (GCM) 10K type strain sequencing project: providing services to taxonomists for standard genome sequencing and annotation.</title>
        <authorList>
            <consortium name="The Broad Institute Genomics Platform"/>
            <consortium name="The Broad Institute Genome Sequencing Center for Infectious Disease"/>
            <person name="Wu L."/>
            <person name="Ma J."/>
        </authorList>
    </citation>
    <scope>NUCLEOTIDE SEQUENCE [LARGE SCALE GENOMIC DNA]</scope>
    <source>
        <strain evidence="3">CCUG 48316</strain>
    </source>
</reference>
<dbReference type="EMBL" id="JBHSWN010000001">
    <property type="protein sequence ID" value="MFC6788640.1"/>
    <property type="molecule type" value="Genomic_DNA"/>
</dbReference>
<sequence>MPTSLSLVTPVKHADTPLPSGEPPPLPFETEAPALARVIEVGEVAAGIAVPEDRGVRFFSASRDYDGLDGMLFRSPEQAARAVRDIARPGARKAQRAFAV</sequence>
<comment type="caution">
    <text evidence="2">The sequence shown here is derived from an EMBL/GenBank/DDBJ whole genome shotgun (WGS) entry which is preliminary data.</text>
</comment>
<feature type="region of interest" description="Disordered" evidence="1">
    <location>
        <begin position="1"/>
        <end position="28"/>
    </location>
</feature>
<protein>
    <submittedName>
        <fullName evidence="2">Uncharacterized protein</fullName>
    </submittedName>
</protein>
<evidence type="ECO:0000313" key="3">
    <source>
        <dbReference type="Proteomes" id="UP001596292"/>
    </source>
</evidence>
<proteinExistence type="predicted"/>
<evidence type="ECO:0000256" key="1">
    <source>
        <dbReference type="SAM" id="MobiDB-lite"/>
    </source>
</evidence>